<dbReference type="GO" id="GO:0006508">
    <property type="term" value="P:proteolysis"/>
    <property type="evidence" value="ECO:0007669"/>
    <property type="project" value="UniProtKB-KW"/>
</dbReference>
<dbReference type="InterPro" id="IPR001264">
    <property type="entry name" value="Glyco_trans_51"/>
</dbReference>
<keyword evidence="8" id="KW-0133">Cell shape</keyword>
<evidence type="ECO:0000256" key="9">
    <source>
        <dbReference type="ARBA" id="ARBA00022984"/>
    </source>
</evidence>
<protein>
    <recommendedName>
        <fullName evidence="13">peptidoglycan glycosyltransferase</fullName>
        <ecNumber evidence="13">2.4.99.28</ecNumber>
    </recommendedName>
</protein>
<dbReference type="EC" id="2.4.99.28" evidence="13"/>
<evidence type="ECO:0000313" key="17">
    <source>
        <dbReference type="EMBL" id="SDC00113.1"/>
    </source>
</evidence>
<evidence type="ECO:0000313" key="20">
    <source>
        <dbReference type="Proteomes" id="UP000297288"/>
    </source>
</evidence>
<keyword evidence="4" id="KW-0645">Protease</keyword>
<evidence type="ECO:0000313" key="19">
    <source>
        <dbReference type="Proteomes" id="UP000199322"/>
    </source>
</evidence>
<dbReference type="InterPro" id="IPR001460">
    <property type="entry name" value="PCN-bd_Tpept"/>
</dbReference>
<dbReference type="InterPro" id="IPR050396">
    <property type="entry name" value="Glycosyltr_51/Transpeptidase"/>
</dbReference>
<reference evidence="18 20" key="2">
    <citation type="submission" date="2019-04" db="EMBL/GenBank/DDBJ databases">
        <title>Draft genome sequence data and analysis of a Fermenting Bacterium, Geotoga petraea strain HO-Geo1, isolated from heavy-oil petroleum reservoir in Russia.</title>
        <authorList>
            <person name="Grouzdev D.S."/>
            <person name="Semenova E.M."/>
            <person name="Sokolova D.S."/>
            <person name="Tourova T.P."/>
            <person name="Poltaraus A.B."/>
            <person name="Nazina T.N."/>
        </authorList>
    </citation>
    <scope>NUCLEOTIDE SEQUENCE [LARGE SCALE GENOMIC DNA]</scope>
    <source>
        <strain evidence="18 20">HO-Geo1</strain>
    </source>
</reference>
<dbReference type="InterPro" id="IPR036950">
    <property type="entry name" value="PBP_transglycosylase"/>
</dbReference>
<evidence type="ECO:0000256" key="1">
    <source>
        <dbReference type="ARBA" id="ARBA00004236"/>
    </source>
</evidence>
<gene>
    <name evidence="18" type="ORF">E4650_02320</name>
    <name evidence="17" type="ORF">SAMN04488588_0205</name>
</gene>
<evidence type="ECO:0000256" key="3">
    <source>
        <dbReference type="ARBA" id="ARBA00022645"/>
    </source>
</evidence>
<evidence type="ECO:0000256" key="2">
    <source>
        <dbReference type="ARBA" id="ARBA00022475"/>
    </source>
</evidence>
<evidence type="ECO:0000256" key="7">
    <source>
        <dbReference type="ARBA" id="ARBA00022801"/>
    </source>
</evidence>
<dbReference type="Proteomes" id="UP000297288">
    <property type="component" value="Unassembled WGS sequence"/>
</dbReference>
<evidence type="ECO:0000313" key="18">
    <source>
        <dbReference type="EMBL" id="TGG89050.1"/>
    </source>
</evidence>
<dbReference type="SUPFAM" id="SSF53955">
    <property type="entry name" value="Lysozyme-like"/>
    <property type="match status" value="1"/>
</dbReference>
<dbReference type="STRING" id="28234.SAMN04488588_0205"/>
<dbReference type="AlphaFoldDB" id="A0A1G6I150"/>
<dbReference type="GO" id="GO:0004180">
    <property type="term" value="F:carboxypeptidase activity"/>
    <property type="evidence" value="ECO:0007669"/>
    <property type="project" value="UniProtKB-KW"/>
</dbReference>
<dbReference type="EMBL" id="FMYV01000001">
    <property type="protein sequence ID" value="SDC00113.1"/>
    <property type="molecule type" value="Genomic_DNA"/>
</dbReference>
<evidence type="ECO:0000256" key="10">
    <source>
        <dbReference type="ARBA" id="ARBA00023136"/>
    </source>
</evidence>
<keyword evidence="10" id="KW-0472">Membrane</keyword>
<dbReference type="GO" id="GO:0008360">
    <property type="term" value="P:regulation of cell shape"/>
    <property type="evidence" value="ECO:0007669"/>
    <property type="project" value="UniProtKB-KW"/>
</dbReference>
<dbReference type="InterPro" id="IPR012338">
    <property type="entry name" value="Beta-lactam/transpept-like"/>
</dbReference>
<dbReference type="GO" id="GO:0071555">
    <property type="term" value="P:cell wall organization"/>
    <property type="evidence" value="ECO:0007669"/>
    <property type="project" value="UniProtKB-KW"/>
</dbReference>
<dbReference type="EMBL" id="SRME01000001">
    <property type="protein sequence ID" value="TGG89050.1"/>
    <property type="molecule type" value="Genomic_DNA"/>
</dbReference>
<dbReference type="OrthoDB" id="9766909at2"/>
<evidence type="ECO:0000256" key="8">
    <source>
        <dbReference type="ARBA" id="ARBA00022960"/>
    </source>
</evidence>
<dbReference type="Pfam" id="PF00905">
    <property type="entry name" value="Transpeptidase"/>
    <property type="match status" value="1"/>
</dbReference>
<accession>A0A1G6I150</accession>
<evidence type="ECO:0000256" key="12">
    <source>
        <dbReference type="ARBA" id="ARBA00023316"/>
    </source>
</evidence>
<keyword evidence="11" id="KW-0511">Multifunctional enzyme</keyword>
<dbReference type="Gene3D" id="1.10.3810.10">
    <property type="entry name" value="Biosynthetic peptidoglycan transglycosylase-like"/>
    <property type="match status" value="1"/>
</dbReference>
<dbReference type="GO" id="GO:0008955">
    <property type="term" value="F:peptidoglycan glycosyltransferase activity"/>
    <property type="evidence" value="ECO:0007669"/>
    <property type="project" value="UniProtKB-EC"/>
</dbReference>
<proteinExistence type="predicted"/>
<organism evidence="17 19">
    <name type="scientific">Geotoga petraea</name>
    <dbReference type="NCBI Taxonomy" id="28234"/>
    <lineage>
        <taxon>Bacteria</taxon>
        <taxon>Thermotogati</taxon>
        <taxon>Thermotogota</taxon>
        <taxon>Thermotogae</taxon>
        <taxon>Petrotogales</taxon>
        <taxon>Petrotogaceae</taxon>
        <taxon>Geotoga</taxon>
    </lineage>
</organism>
<comment type="subcellular location">
    <subcellularLocation>
        <location evidence="1">Cell membrane</location>
    </subcellularLocation>
</comment>
<dbReference type="PANTHER" id="PTHR32282">
    <property type="entry name" value="BINDING PROTEIN TRANSPEPTIDASE, PUTATIVE-RELATED"/>
    <property type="match status" value="1"/>
</dbReference>
<keyword evidence="2" id="KW-1003">Cell membrane</keyword>
<dbReference type="Pfam" id="PF00912">
    <property type="entry name" value="Transgly"/>
    <property type="match status" value="1"/>
</dbReference>
<feature type="domain" description="Glycosyl transferase family 51" evidence="16">
    <location>
        <begin position="58"/>
        <end position="217"/>
    </location>
</feature>
<keyword evidence="12" id="KW-0961">Cell wall biogenesis/degradation</keyword>
<name>A0A1G6I150_9BACT</name>
<dbReference type="InterPro" id="IPR023346">
    <property type="entry name" value="Lysozyme-like_dom_sf"/>
</dbReference>
<keyword evidence="5" id="KW-0328">Glycosyltransferase</keyword>
<evidence type="ECO:0000256" key="4">
    <source>
        <dbReference type="ARBA" id="ARBA00022670"/>
    </source>
</evidence>
<dbReference type="SUPFAM" id="SSF56601">
    <property type="entry name" value="beta-lactamase/transpeptidase-like"/>
    <property type="match status" value="1"/>
</dbReference>
<evidence type="ECO:0000256" key="11">
    <source>
        <dbReference type="ARBA" id="ARBA00023268"/>
    </source>
</evidence>
<keyword evidence="3 17" id="KW-0121">Carboxypeptidase</keyword>
<dbReference type="GO" id="GO:0008658">
    <property type="term" value="F:penicillin binding"/>
    <property type="evidence" value="ECO:0007669"/>
    <property type="project" value="InterPro"/>
</dbReference>
<evidence type="ECO:0000256" key="13">
    <source>
        <dbReference type="ARBA" id="ARBA00044770"/>
    </source>
</evidence>
<dbReference type="PANTHER" id="PTHR32282:SF11">
    <property type="entry name" value="PENICILLIN-BINDING PROTEIN 1B"/>
    <property type="match status" value="1"/>
</dbReference>
<keyword evidence="19" id="KW-1185">Reference proteome</keyword>
<keyword evidence="9" id="KW-0573">Peptidoglycan synthesis</keyword>
<evidence type="ECO:0000256" key="5">
    <source>
        <dbReference type="ARBA" id="ARBA00022676"/>
    </source>
</evidence>
<dbReference type="GO" id="GO:0009252">
    <property type="term" value="P:peptidoglycan biosynthetic process"/>
    <property type="evidence" value="ECO:0007669"/>
    <property type="project" value="UniProtKB-KW"/>
</dbReference>
<reference evidence="17 19" key="1">
    <citation type="submission" date="2016-10" db="EMBL/GenBank/DDBJ databases">
        <authorList>
            <person name="de Groot N.N."/>
        </authorList>
    </citation>
    <scope>NUCLEOTIDE SEQUENCE [LARGE SCALE GENOMIC DNA]</scope>
    <source>
        <strain evidence="17 19">WG14</strain>
    </source>
</reference>
<dbReference type="Gene3D" id="3.40.710.10">
    <property type="entry name" value="DD-peptidase/beta-lactamase superfamily"/>
    <property type="match status" value="1"/>
</dbReference>
<dbReference type="GO" id="GO:0030288">
    <property type="term" value="C:outer membrane-bounded periplasmic space"/>
    <property type="evidence" value="ECO:0007669"/>
    <property type="project" value="TreeGrafter"/>
</dbReference>
<evidence type="ECO:0000259" key="16">
    <source>
        <dbReference type="Pfam" id="PF00912"/>
    </source>
</evidence>
<dbReference type="GO" id="GO:0005886">
    <property type="term" value="C:plasma membrane"/>
    <property type="evidence" value="ECO:0007669"/>
    <property type="project" value="UniProtKB-SubCell"/>
</dbReference>
<sequence>MKSFLFGFIITISILMIVFFYSKDFYEDTSSIFLVNSNYNTYLFDDGDMILPTKYKYEYLEDIPNDLLYLLLWSEDRDFYKHNGINPKTMMRAMLINLKNFNISQGGSTLTQQLAKTLYLTYERTAKRKVLDIMLSFFIERSYTKDEILEAYVNSVYLGNDISGFAAASRRYFEKDVDELNIYEKALLVGIINRPVYANPYKYPEEARKEAKILLESLDENNPIFKPESNFESQVNAIDIYPLNYNEEYLDLIYSIKEKEEELNLKGGGYTIKTTFNRDLFNSITPNSSQTAIVINNKSGEIKSFWGGEYSVYQSKKQVGSSIKPFYYVLALDKGFNLNTILPDKEMSFGGWKPENFDKQFRGEVELSQALIHSINIPSIYLASHIENSPTKSVERIKNFLKEDLEIEANYPDDLTIALGTLETNPFNMVRAINIFPNYGIIPEIYAIEEIYDRKGNLIYKNYPSIQKRIDEISVETYSAMNQLLRRVVTEGSAQRANAEGIDLHGKTGSPELSTWFVGYTGNKSISVRIDGKDLLSSSSSVPFAKQIAENFIYTGYNSEVPTYINTSNFEQKADFFNEPVIFLSKGYDFEEYLEKKKFQEDPEVLKEKIENIIDELEYIYPDISKKLKDWMNLNLVDFIKSPYSFIQNGYDLETYLENIEINPEIVHKLKQLSNELSYVYPYESQLINKFLKEKGY</sequence>
<dbReference type="RefSeq" id="WP_091401987.1">
    <property type="nucleotide sequence ID" value="NZ_FMYV01000001.1"/>
</dbReference>
<evidence type="ECO:0000256" key="14">
    <source>
        <dbReference type="ARBA" id="ARBA00049902"/>
    </source>
</evidence>
<evidence type="ECO:0000259" key="15">
    <source>
        <dbReference type="Pfam" id="PF00905"/>
    </source>
</evidence>
<keyword evidence="7" id="KW-0378">Hydrolase</keyword>
<evidence type="ECO:0000256" key="6">
    <source>
        <dbReference type="ARBA" id="ARBA00022679"/>
    </source>
</evidence>
<keyword evidence="6" id="KW-0808">Transferase</keyword>
<dbReference type="Proteomes" id="UP000199322">
    <property type="component" value="Unassembled WGS sequence"/>
</dbReference>
<comment type="catalytic activity">
    <reaction evidence="14">
        <text>[GlcNAc-(1-&gt;4)-Mur2Ac(oyl-L-Ala-gamma-D-Glu-L-Lys-D-Ala-D-Ala)](n)-di-trans,octa-cis-undecaprenyl diphosphate + beta-D-GlcNAc-(1-&gt;4)-Mur2Ac(oyl-L-Ala-gamma-D-Glu-L-Lys-D-Ala-D-Ala)-di-trans,octa-cis-undecaprenyl diphosphate = [GlcNAc-(1-&gt;4)-Mur2Ac(oyl-L-Ala-gamma-D-Glu-L-Lys-D-Ala-D-Ala)](n+1)-di-trans,octa-cis-undecaprenyl diphosphate + di-trans,octa-cis-undecaprenyl diphosphate + H(+)</text>
        <dbReference type="Rhea" id="RHEA:23708"/>
        <dbReference type="Rhea" id="RHEA-COMP:9602"/>
        <dbReference type="Rhea" id="RHEA-COMP:9603"/>
        <dbReference type="ChEBI" id="CHEBI:15378"/>
        <dbReference type="ChEBI" id="CHEBI:58405"/>
        <dbReference type="ChEBI" id="CHEBI:60033"/>
        <dbReference type="ChEBI" id="CHEBI:78435"/>
        <dbReference type="EC" id="2.4.99.28"/>
    </reaction>
</comment>
<feature type="domain" description="Penicillin-binding protein transpeptidase" evidence="15">
    <location>
        <begin position="291"/>
        <end position="549"/>
    </location>
</feature>